<reference evidence="1" key="1">
    <citation type="journal article" date="2020" name="Nature">
        <title>Giant virus diversity and host interactions through global metagenomics.</title>
        <authorList>
            <person name="Schulz F."/>
            <person name="Roux S."/>
            <person name="Paez-Espino D."/>
            <person name="Jungbluth S."/>
            <person name="Walsh D.A."/>
            <person name="Denef V.J."/>
            <person name="McMahon K.D."/>
            <person name="Konstantinidis K.T."/>
            <person name="Eloe-Fadrosh E.A."/>
            <person name="Kyrpides N.C."/>
            <person name="Woyke T."/>
        </authorList>
    </citation>
    <scope>NUCLEOTIDE SEQUENCE</scope>
    <source>
        <strain evidence="1">GVMAG-M-3300010157-4</strain>
    </source>
</reference>
<evidence type="ECO:0000313" key="1">
    <source>
        <dbReference type="EMBL" id="QHS87275.1"/>
    </source>
</evidence>
<sequence>MNGVLGNIYSKSAIDLSINGVLGNIYSKSAIDLSINGVLGNVYSKSAIDLSINGVFGNVYSKSAIDLSINGVFGNVYTNSTPNASITGNIYSKSSIDLSINGVLGNIYSKSAIDLSINGVLGNIYSKSAIDLSINGVLGNIYSKSAIDLSINGVFGNVYSKSAIDLSINGVFGNVYSKSAIDLSINGVFGNVYSKSAIDLSINGVFGNTVSRLADVAFLGNIQIGSATSSRSLAINRLLGAPYSLDVSGVARLTETGLGTAASGTTGSLVLSHTATGGRSSITFTSPNVTTDYGYIQYSDNNNPNITTETNGGLMVIGVESNDGSGNNMSDRISLYASNGTGNVGVNTFTPEYNLDISGTLAYSNVTEKFIPITVSAALSASFGDGLIRYITTMATAQTLNITNIPTILNRSYVFTFIYVGGATTGFFNAITLALTNGVSGTPAIKGPLTAPASTSCFVQQFYVFITNVTTMSSNTVIQTLTTYA</sequence>
<dbReference type="AlphaFoldDB" id="A0A6C0B4X5"/>
<name>A0A6C0B4X5_9ZZZZ</name>
<proteinExistence type="predicted"/>
<organism evidence="1">
    <name type="scientific">viral metagenome</name>
    <dbReference type="NCBI Taxonomy" id="1070528"/>
    <lineage>
        <taxon>unclassified sequences</taxon>
        <taxon>metagenomes</taxon>
        <taxon>organismal metagenomes</taxon>
    </lineage>
</organism>
<protein>
    <submittedName>
        <fullName evidence="1">Uncharacterized protein</fullName>
    </submittedName>
</protein>
<accession>A0A6C0B4X5</accession>
<dbReference type="EMBL" id="MN739080">
    <property type="protein sequence ID" value="QHS87275.1"/>
    <property type="molecule type" value="Genomic_DNA"/>
</dbReference>